<accession>A0A2R5HHX3</accession>
<sequence>MGKYQLDYKGQASVEKFHEKHSTGQSDKQARIAELRKKQLDKKKNKQAK</sequence>
<reference evidence="1 2" key="1">
    <citation type="journal article" date="2018" name="Genome Announc.">
        <title>Draft Genome Sequence of Lactococcus sp. Strain NtB2 (JCM 32569), Isolated from the Gut of the Higher Termite Nasutitermes takasagoensis.</title>
        <authorList>
            <person name="Noda S."/>
            <person name="Aihara C."/>
            <person name="Yuki M."/>
            <person name="Ohkuma M."/>
        </authorList>
    </citation>
    <scope>NUCLEOTIDE SEQUENCE [LARGE SCALE GENOMIC DNA]</scope>
    <source>
        <strain evidence="1 2">NtB2</strain>
    </source>
</reference>
<evidence type="ECO:0000313" key="2">
    <source>
        <dbReference type="Proteomes" id="UP000245021"/>
    </source>
</evidence>
<dbReference type="RefSeq" id="WP_165814986.1">
    <property type="nucleotide sequence ID" value="NZ_BFFO01000015.1"/>
</dbReference>
<dbReference type="EMBL" id="BFFO01000015">
    <property type="protein sequence ID" value="GBG97516.1"/>
    <property type="molecule type" value="Genomic_DNA"/>
</dbReference>
<keyword evidence="2" id="KW-1185">Reference proteome</keyword>
<dbReference type="AlphaFoldDB" id="A0A2R5HHX3"/>
<dbReference type="Proteomes" id="UP000245021">
    <property type="component" value="Unassembled WGS sequence"/>
</dbReference>
<organism evidence="1 2">
    <name type="scientific">Lactococcus termiticola</name>
    <dbReference type="NCBI Taxonomy" id="2169526"/>
    <lineage>
        <taxon>Bacteria</taxon>
        <taxon>Bacillati</taxon>
        <taxon>Bacillota</taxon>
        <taxon>Bacilli</taxon>
        <taxon>Lactobacillales</taxon>
        <taxon>Streptococcaceae</taxon>
        <taxon>Lactococcus</taxon>
    </lineage>
</organism>
<comment type="caution">
    <text evidence="1">The sequence shown here is derived from an EMBL/GenBank/DDBJ whole genome shotgun (WGS) entry which is preliminary data.</text>
</comment>
<gene>
    <name evidence="1" type="ORF">NtB2_01662</name>
</gene>
<protein>
    <recommendedName>
        <fullName evidence="3">30S ribosomal protein S10</fullName>
    </recommendedName>
</protein>
<proteinExistence type="predicted"/>
<evidence type="ECO:0000313" key="1">
    <source>
        <dbReference type="EMBL" id="GBG97516.1"/>
    </source>
</evidence>
<name>A0A2R5HHX3_9LACT</name>
<evidence type="ECO:0008006" key="3">
    <source>
        <dbReference type="Google" id="ProtNLM"/>
    </source>
</evidence>